<gene>
    <name evidence="1" type="ORF">CNX65_13900</name>
</gene>
<reference evidence="1" key="1">
    <citation type="submission" date="2017-09" db="EMBL/GenBank/DDBJ databases">
        <title>Complete Genome Sequence of ansamitocin-producing Bacterium Actinosynnema pretiosum X47.</title>
        <authorList>
            <person name="Cao G."/>
            <person name="Zong G."/>
            <person name="Zhong C."/>
            <person name="Fu J."/>
        </authorList>
    </citation>
    <scope>NUCLEOTIDE SEQUENCE [LARGE SCALE GENOMIC DNA]</scope>
    <source>
        <strain evidence="1">X47</strain>
    </source>
</reference>
<evidence type="ECO:0000313" key="1">
    <source>
        <dbReference type="EMBL" id="ATE54248.1"/>
    </source>
</evidence>
<sequence length="79" mass="8050">MVDGGRDPVAIGCRDGTARLLDARTRAVVGPPVVLGVDGLLTTAAVPAPGGQPGWSARWSRAADHRRPHPCPGATTPCS</sequence>
<dbReference type="AlphaFoldDB" id="A0A290Z5H7"/>
<protein>
    <submittedName>
        <fullName evidence="1">Uncharacterized protein</fullName>
    </submittedName>
</protein>
<dbReference type="Proteomes" id="UP000218505">
    <property type="component" value="Chromosome"/>
</dbReference>
<organism evidence="1 2">
    <name type="scientific">Actinosynnema pretiosum</name>
    <dbReference type="NCBI Taxonomy" id="42197"/>
    <lineage>
        <taxon>Bacteria</taxon>
        <taxon>Bacillati</taxon>
        <taxon>Actinomycetota</taxon>
        <taxon>Actinomycetes</taxon>
        <taxon>Pseudonocardiales</taxon>
        <taxon>Pseudonocardiaceae</taxon>
        <taxon>Actinosynnema</taxon>
    </lineage>
</organism>
<keyword evidence="2" id="KW-1185">Reference proteome</keyword>
<dbReference type="EMBL" id="CP023445">
    <property type="protein sequence ID" value="ATE54248.1"/>
    <property type="molecule type" value="Genomic_DNA"/>
</dbReference>
<proteinExistence type="predicted"/>
<name>A0A290Z5H7_9PSEU</name>
<evidence type="ECO:0000313" key="2">
    <source>
        <dbReference type="Proteomes" id="UP000218505"/>
    </source>
</evidence>
<accession>A0A290Z5H7</accession>
<dbReference type="KEGG" id="apre:CNX65_13900"/>